<dbReference type="Gene3D" id="1.10.10.10">
    <property type="entry name" value="Winged helix-like DNA-binding domain superfamily/Winged helix DNA-binding domain"/>
    <property type="match status" value="1"/>
</dbReference>
<feature type="domain" description="WYL" evidence="3">
    <location>
        <begin position="172"/>
        <end position="249"/>
    </location>
</feature>
<dbReference type="InterPro" id="IPR026881">
    <property type="entry name" value="WYL_dom"/>
</dbReference>
<dbReference type="InterPro" id="IPR013196">
    <property type="entry name" value="HTH_11"/>
</dbReference>
<feature type="region of interest" description="Disordered" evidence="1">
    <location>
        <begin position="369"/>
        <end position="389"/>
    </location>
</feature>
<feature type="domain" description="Helix-turn-helix type 11" evidence="2">
    <location>
        <begin position="49"/>
        <end position="79"/>
    </location>
</feature>
<name>A0A6I1GFU1_9BIFI</name>
<dbReference type="GO" id="GO:0003677">
    <property type="term" value="F:DNA binding"/>
    <property type="evidence" value="ECO:0007669"/>
    <property type="project" value="UniProtKB-KW"/>
</dbReference>
<dbReference type="InterPro" id="IPR051534">
    <property type="entry name" value="CBASS_pafABC_assoc_protein"/>
</dbReference>
<dbReference type="PROSITE" id="PS52050">
    <property type="entry name" value="WYL"/>
    <property type="match status" value="1"/>
</dbReference>
<evidence type="ECO:0000259" key="2">
    <source>
        <dbReference type="Pfam" id="PF08279"/>
    </source>
</evidence>
<feature type="region of interest" description="Disordered" evidence="1">
    <location>
        <begin position="1"/>
        <end position="29"/>
    </location>
</feature>
<evidence type="ECO:0000259" key="4">
    <source>
        <dbReference type="Pfam" id="PF25583"/>
    </source>
</evidence>
<dbReference type="InterPro" id="IPR057727">
    <property type="entry name" value="WCX_dom"/>
</dbReference>
<protein>
    <submittedName>
        <fullName evidence="5">DNA-binding protein</fullName>
    </submittedName>
</protein>
<dbReference type="Pfam" id="PF25583">
    <property type="entry name" value="WCX"/>
    <property type="match status" value="1"/>
</dbReference>
<accession>A0A6I1GFU1</accession>
<evidence type="ECO:0000313" key="5">
    <source>
        <dbReference type="EMBL" id="KAB7790503.1"/>
    </source>
</evidence>
<dbReference type="Pfam" id="PF13280">
    <property type="entry name" value="WYL"/>
    <property type="match status" value="1"/>
</dbReference>
<dbReference type="EMBL" id="WBVT01000011">
    <property type="protein sequence ID" value="KAB7790503.1"/>
    <property type="molecule type" value="Genomic_DNA"/>
</dbReference>
<keyword evidence="5" id="KW-0238">DNA-binding</keyword>
<sequence>MARQHQTSHGNDDAAVSATATPTPVVPSATPSTAQIIVELLEMLNAHTDREHGLTAAQISERLGISVKTVRTHLKTLQQLKPFGRNVGRLERKDIEHAESADPSVGWYIEPILDTAQMRLLSDGALISRSDGEYLRDLIATIYSFAGRSGQLRGLQQLDTPRNYNTEFLSNIELLNDAIDHERSITFHYCTYDVDGNLVPRRNRDGTIRRYEADPYHLMYKNDKYYLICHMRQYDRLSYLHVERFRDLAMNEADHTLSRPLDSFSDHPGTPFDVTRHMNERPYPMSGPAVPIRMRLNGPLEPIYDWFDEADVTETGDRQYEVKVTANETSVLWWALQYSDSGSIEILEPQSLRDRLRDNGRRLVETYGAAHAVTPPDAAQHGTNPSPIA</sequence>
<dbReference type="AlphaFoldDB" id="A0A6I1GFU1"/>
<dbReference type="PANTHER" id="PTHR34580">
    <property type="match status" value="1"/>
</dbReference>
<proteinExistence type="predicted"/>
<organism evidence="5 6">
    <name type="scientific">Bifidobacterium leontopitheci</name>
    <dbReference type="NCBI Taxonomy" id="2650774"/>
    <lineage>
        <taxon>Bacteria</taxon>
        <taxon>Bacillati</taxon>
        <taxon>Actinomycetota</taxon>
        <taxon>Actinomycetes</taxon>
        <taxon>Bifidobacteriales</taxon>
        <taxon>Bifidobacteriaceae</taxon>
        <taxon>Bifidobacterium</taxon>
    </lineage>
</organism>
<dbReference type="PANTHER" id="PTHR34580:SF1">
    <property type="entry name" value="PROTEIN PAFC"/>
    <property type="match status" value="1"/>
</dbReference>
<feature type="compositionally biased region" description="Low complexity" evidence="1">
    <location>
        <begin position="14"/>
        <end position="29"/>
    </location>
</feature>
<comment type="caution">
    <text evidence="5">The sequence shown here is derived from an EMBL/GenBank/DDBJ whole genome shotgun (WGS) entry which is preliminary data.</text>
</comment>
<evidence type="ECO:0000256" key="1">
    <source>
        <dbReference type="SAM" id="MobiDB-lite"/>
    </source>
</evidence>
<keyword evidence="6" id="KW-1185">Reference proteome</keyword>
<reference evidence="5 6" key="1">
    <citation type="submission" date="2019-09" db="EMBL/GenBank/DDBJ databases">
        <title>Characterization of the phylogenetic diversity of two novel species belonging to the genus Bifidobacterium: Bifidobacterium cebidarum sp. nov. and Bifidobacterium leontopitheci sp. nov.</title>
        <authorList>
            <person name="Lugli G.A."/>
            <person name="Duranti S."/>
            <person name="Milani C."/>
            <person name="Turroni F."/>
            <person name="Ventura M."/>
        </authorList>
    </citation>
    <scope>NUCLEOTIDE SEQUENCE [LARGE SCALE GENOMIC DNA]</scope>
    <source>
        <strain evidence="5 6">LMG 31471</strain>
    </source>
</reference>
<evidence type="ECO:0000259" key="3">
    <source>
        <dbReference type="Pfam" id="PF13280"/>
    </source>
</evidence>
<dbReference type="RefSeq" id="WP_152234350.1">
    <property type="nucleotide sequence ID" value="NZ_JBHSKZ010000010.1"/>
</dbReference>
<dbReference type="Proteomes" id="UP000441772">
    <property type="component" value="Unassembled WGS sequence"/>
</dbReference>
<dbReference type="Pfam" id="PF08279">
    <property type="entry name" value="HTH_11"/>
    <property type="match status" value="1"/>
</dbReference>
<feature type="domain" description="WCX" evidence="4">
    <location>
        <begin position="292"/>
        <end position="363"/>
    </location>
</feature>
<evidence type="ECO:0000313" key="6">
    <source>
        <dbReference type="Proteomes" id="UP000441772"/>
    </source>
</evidence>
<gene>
    <name evidence="5" type="ORF">F7D09_0999</name>
</gene>
<dbReference type="InterPro" id="IPR036388">
    <property type="entry name" value="WH-like_DNA-bd_sf"/>
</dbReference>